<reference evidence="1 2" key="1">
    <citation type="journal article" date="2023" name="Nucleic Acids Res.">
        <title>The hologenome of Daphnia magna reveals possible DNA methylation and microbiome-mediated evolution of the host genome.</title>
        <authorList>
            <person name="Chaturvedi A."/>
            <person name="Li X."/>
            <person name="Dhandapani V."/>
            <person name="Marshall H."/>
            <person name="Kissane S."/>
            <person name="Cuenca-Cambronero M."/>
            <person name="Asole G."/>
            <person name="Calvet F."/>
            <person name="Ruiz-Romero M."/>
            <person name="Marangio P."/>
            <person name="Guigo R."/>
            <person name="Rago D."/>
            <person name="Mirbahai L."/>
            <person name="Eastwood N."/>
            <person name="Colbourne J.K."/>
            <person name="Zhou J."/>
            <person name="Mallon E."/>
            <person name="Orsini L."/>
        </authorList>
    </citation>
    <scope>NUCLEOTIDE SEQUENCE [LARGE SCALE GENOMIC DNA]</scope>
    <source>
        <strain evidence="1">LRV0_1</strain>
    </source>
</reference>
<comment type="caution">
    <text evidence="1">The sequence shown here is derived from an EMBL/GenBank/DDBJ whole genome shotgun (WGS) entry which is preliminary data.</text>
</comment>
<proteinExistence type="predicted"/>
<gene>
    <name evidence="1" type="ORF">OUZ56_013918</name>
</gene>
<evidence type="ECO:0000313" key="1">
    <source>
        <dbReference type="EMBL" id="KAK4008790.1"/>
    </source>
</evidence>
<dbReference type="Proteomes" id="UP001234178">
    <property type="component" value="Unassembled WGS sequence"/>
</dbReference>
<sequence>MNFALFCSNFSRSFRGIGSICKNGYEETELTWTGEEKVKKTKQTGILVFESIDVFHAVGKSFCLQMTLMRDENKIKTLSSKLLSAAGKKKSECRPRSRIPRRQ</sequence>
<name>A0ABQ9Z7B6_9CRUS</name>
<organism evidence="1 2">
    <name type="scientific">Daphnia magna</name>
    <dbReference type="NCBI Taxonomy" id="35525"/>
    <lineage>
        <taxon>Eukaryota</taxon>
        <taxon>Metazoa</taxon>
        <taxon>Ecdysozoa</taxon>
        <taxon>Arthropoda</taxon>
        <taxon>Crustacea</taxon>
        <taxon>Branchiopoda</taxon>
        <taxon>Diplostraca</taxon>
        <taxon>Cladocera</taxon>
        <taxon>Anomopoda</taxon>
        <taxon>Daphniidae</taxon>
        <taxon>Daphnia</taxon>
    </lineage>
</organism>
<protein>
    <submittedName>
        <fullName evidence="1">Uncharacterized protein</fullName>
    </submittedName>
</protein>
<evidence type="ECO:0000313" key="2">
    <source>
        <dbReference type="Proteomes" id="UP001234178"/>
    </source>
</evidence>
<keyword evidence="2" id="KW-1185">Reference proteome</keyword>
<accession>A0ABQ9Z7B6</accession>
<dbReference type="EMBL" id="JAOYFB010000002">
    <property type="protein sequence ID" value="KAK4008790.1"/>
    <property type="molecule type" value="Genomic_DNA"/>
</dbReference>